<keyword evidence="6 9" id="KW-0808">Transferase</keyword>
<dbReference type="InterPro" id="IPR005861">
    <property type="entry name" value="HisP_aminotrans"/>
</dbReference>
<keyword evidence="5 9" id="KW-0028">Amino-acid biosynthesis</keyword>
<dbReference type="Gene3D" id="3.90.1150.10">
    <property type="entry name" value="Aspartate Aminotransferase, domain 1"/>
    <property type="match status" value="1"/>
</dbReference>
<dbReference type="CDD" id="cd00609">
    <property type="entry name" value="AAT_like"/>
    <property type="match status" value="1"/>
</dbReference>
<organism evidence="11 12">
    <name type="scientific">Deinococcus psychrotolerans</name>
    <dbReference type="NCBI Taxonomy" id="2489213"/>
    <lineage>
        <taxon>Bacteria</taxon>
        <taxon>Thermotogati</taxon>
        <taxon>Deinococcota</taxon>
        <taxon>Deinococci</taxon>
        <taxon>Deinococcales</taxon>
        <taxon>Deinococcaceae</taxon>
        <taxon>Deinococcus</taxon>
    </lineage>
</organism>
<keyword evidence="8 9" id="KW-0368">Histidine biosynthesis</keyword>
<dbReference type="EC" id="2.6.1.9" evidence="9"/>
<keyword evidence="4 9" id="KW-0032">Aminotransferase</keyword>
<dbReference type="AlphaFoldDB" id="A0A3G8YD92"/>
<dbReference type="InterPro" id="IPR015424">
    <property type="entry name" value="PyrdxlP-dep_Trfase"/>
</dbReference>
<comment type="subunit">
    <text evidence="3 9">Homodimer.</text>
</comment>
<evidence type="ECO:0000256" key="8">
    <source>
        <dbReference type="ARBA" id="ARBA00023102"/>
    </source>
</evidence>
<dbReference type="SUPFAM" id="SSF53383">
    <property type="entry name" value="PLP-dependent transferases"/>
    <property type="match status" value="1"/>
</dbReference>
<evidence type="ECO:0000256" key="3">
    <source>
        <dbReference type="ARBA" id="ARBA00011738"/>
    </source>
</evidence>
<gene>
    <name evidence="9" type="primary">hisC</name>
    <name evidence="11" type="ORF">EHF33_11445</name>
</gene>
<dbReference type="KEGG" id="dph:EHF33_11445"/>
<dbReference type="PANTHER" id="PTHR42885">
    <property type="entry name" value="HISTIDINOL-PHOSPHATE AMINOTRANSFERASE-RELATED"/>
    <property type="match status" value="1"/>
</dbReference>
<evidence type="ECO:0000256" key="1">
    <source>
        <dbReference type="ARBA" id="ARBA00001933"/>
    </source>
</evidence>
<dbReference type="OrthoDB" id="9813612at2"/>
<dbReference type="Pfam" id="PF00155">
    <property type="entry name" value="Aminotran_1_2"/>
    <property type="match status" value="1"/>
</dbReference>
<dbReference type="GO" id="GO:0000105">
    <property type="term" value="P:L-histidine biosynthetic process"/>
    <property type="evidence" value="ECO:0007669"/>
    <property type="project" value="UniProtKB-UniRule"/>
</dbReference>
<dbReference type="InterPro" id="IPR015422">
    <property type="entry name" value="PyrdxlP-dep_Trfase_small"/>
</dbReference>
<reference evidence="11 12" key="1">
    <citation type="submission" date="2018-11" db="EMBL/GenBank/DDBJ databases">
        <title>Deinococcus shelandsis sp. nov., isolated from South Shetland Islands soil of Antarctica.</title>
        <authorList>
            <person name="Tian J."/>
        </authorList>
    </citation>
    <scope>NUCLEOTIDE SEQUENCE [LARGE SCALE GENOMIC DNA]</scope>
    <source>
        <strain evidence="11 12">S14-83T</strain>
    </source>
</reference>
<evidence type="ECO:0000256" key="7">
    <source>
        <dbReference type="ARBA" id="ARBA00022898"/>
    </source>
</evidence>
<dbReference type="PANTHER" id="PTHR42885:SF2">
    <property type="entry name" value="HISTIDINOL-PHOSPHATE AMINOTRANSFERASE"/>
    <property type="match status" value="1"/>
</dbReference>
<protein>
    <recommendedName>
        <fullName evidence="9">Histidinol-phosphate aminotransferase</fullName>
        <ecNumber evidence="9">2.6.1.9</ecNumber>
    </recommendedName>
    <alternativeName>
        <fullName evidence="9">Imidazole acetol-phosphate transaminase</fullName>
    </alternativeName>
</protein>
<evidence type="ECO:0000313" key="11">
    <source>
        <dbReference type="EMBL" id="AZI43282.1"/>
    </source>
</evidence>
<evidence type="ECO:0000256" key="5">
    <source>
        <dbReference type="ARBA" id="ARBA00022605"/>
    </source>
</evidence>
<dbReference type="EMBL" id="CP034183">
    <property type="protein sequence ID" value="AZI43282.1"/>
    <property type="molecule type" value="Genomic_DNA"/>
</dbReference>
<comment type="cofactor">
    <cofactor evidence="1 9">
        <name>pyridoxal 5'-phosphate</name>
        <dbReference type="ChEBI" id="CHEBI:597326"/>
    </cofactor>
</comment>
<dbReference type="HAMAP" id="MF_01023">
    <property type="entry name" value="HisC_aminotrans_2"/>
    <property type="match status" value="1"/>
</dbReference>
<evidence type="ECO:0000313" key="12">
    <source>
        <dbReference type="Proteomes" id="UP000276417"/>
    </source>
</evidence>
<evidence type="ECO:0000256" key="2">
    <source>
        <dbReference type="ARBA" id="ARBA00007970"/>
    </source>
</evidence>
<keyword evidence="7 9" id="KW-0663">Pyridoxal phosphate</keyword>
<name>A0A3G8YD92_9DEIO</name>
<dbReference type="Gene3D" id="3.40.640.10">
    <property type="entry name" value="Type I PLP-dependent aspartate aminotransferase-like (Major domain)"/>
    <property type="match status" value="1"/>
</dbReference>
<dbReference type="GO" id="GO:0004400">
    <property type="term" value="F:histidinol-phosphate transaminase activity"/>
    <property type="evidence" value="ECO:0007669"/>
    <property type="project" value="UniProtKB-UniRule"/>
</dbReference>
<dbReference type="RefSeq" id="WP_124871525.1">
    <property type="nucleotide sequence ID" value="NZ_CP034183.1"/>
</dbReference>
<evidence type="ECO:0000259" key="10">
    <source>
        <dbReference type="Pfam" id="PF00155"/>
    </source>
</evidence>
<feature type="domain" description="Aminotransferase class I/classII large" evidence="10">
    <location>
        <begin position="34"/>
        <end position="357"/>
    </location>
</feature>
<comment type="pathway">
    <text evidence="9">Amino-acid biosynthesis; L-histidine biosynthesis; L-histidine from 5-phospho-alpha-D-ribose 1-diphosphate: step 7/9.</text>
</comment>
<proteinExistence type="inferred from homology"/>
<evidence type="ECO:0000256" key="9">
    <source>
        <dbReference type="HAMAP-Rule" id="MF_01023"/>
    </source>
</evidence>
<evidence type="ECO:0000256" key="6">
    <source>
        <dbReference type="ARBA" id="ARBA00022679"/>
    </source>
</evidence>
<evidence type="ECO:0000256" key="4">
    <source>
        <dbReference type="ARBA" id="ARBA00022576"/>
    </source>
</evidence>
<dbReference type="GO" id="GO:0030170">
    <property type="term" value="F:pyridoxal phosphate binding"/>
    <property type="evidence" value="ECO:0007669"/>
    <property type="project" value="InterPro"/>
</dbReference>
<comment type="catalytic activity">
    <reaction evidence="9">
        <text>L-histidinol phosphate + 2-oxoglutarate = 3-(imidazol-4-yl)-2-oxopropyl phosphate + L-glutamate</text>
        <dbReference type="Rhea" id="RHEA:23744"/>
        <dbReference type="ChEBI" id="CHEBI:16810"/>
        <dbReference type="ChEBI" id="CHEBI:29985"/>
        <dbReference type="ChEBI" id="CHEBI:57766"/>
        <dbReference type="ChEBI" id="CHEBI:57980"/>
        <dbReference type="EC" id="2.6.1.9"/>
    </reaction>
</comment>
<sequence length="362" mass="39278">MTSTPMLPASALSGVRQVVRRTPAYPFTPVSAAIKLDQNESALDLPAELRDLALQRLAHTEWNRYPDLHADTLRDKIAEFEDWNPDGVVVTPGSNVLIKLLTEMAGVNQRVLSVQPNFSVYGLEASMLGATLLQVPLKPDFSLPVEGLVAELQKGGPGLLFVTQPHAPTGHLDAESDVKAVLDAAGDDWVAVLDEAYYQFADSDGRALVAERSNRISLRTCSKAWGLAGLRLGYALTSPELAQNLQKLVSAFNINILTQTVAMTALEHPEYMRQRVAQTVQERQRILAALQGHPVYTGLPSQGNFFLLKTPDAAAAYQHLLSRGLLVRRQDGMPMLEGCLRIGIGTPEQNSALLAALAEVTG</sequence>
<dbReference type="InterPro" id="IPR015421">
    <property type="entry name" value="PyrdxlP-dep_Trfase_major"/>
</dbReference>
<dbReference type="Proteomes" id="UP000276417">
    <property type="component" value="Chromosome 1"/>
</dbReference>
<keyword evidence="12" id="KW-1185">Reference proteome</keyword>
<feature type="modified residue" description="N6-(pyridoxal phosphate)lysine" evidence="9">
    <location>
        <position position="223"/>
    </location>
</feature>
<comment type="similarity">
    <text evidence="2 9">Belongs to the class-II pyridoxal-phosphate-dependent aminotransferase family. Histidinol-phosphate aminotransferase subfamily.</text>
</comment>
<dbReference type="InterPro" id="IPR004839">
    <property type="entry name" value="Aminotransferase_I/II_large"/>
</dbReference>
<accession>A0A3G8YD92</accession>
<dbReference type="UniPathway" id="UPA00031">
    <property type="reaction ID" value="UER00012"/>
</dbReference>